<evidence type="ECO:0000256" key="1">
    <source>
        <dbReference type="ARBA" id="ARBA00004123"/>
    </source>
</evidence>
<feature type="region of interest" description="Disordered" evidence="12">
    <location>
        <begin position="459"/>
        <end position="551"/>
    </location>
</feature>
<dbReference type="PANTHER" id="PTHR48249:SF3">
    <property type="entry name" value="MEDIATOR OF RNA POLYMERASE II TRANSCRIPTION SUBUNIT 13"/>
    <property type="match status" value="1"/>
</dbReference>
<accession>A0A9P4K2H2</accession>
<organism evidence="16 17">
    <name type="scientific">Lojkania enalia</name>
    <dbReference type="NCBI Taxonomy" id="147567"/>
    <lineage>
        <taxon>Eukaryota</taxon>
        <taxon>Fungi</taxon>
        <taxon>Dikarya</taxon>
        <taxon>Ascomycota</taxon>
        <taxon>Pezizomycotina</taxon>
        <taxon>Dothideomycetes</taxon>
        <taxon>Pleosporomycetidae</taxon>
        <taxon>Pleosporales</taxon>
        <taxon>Pleosporales incertae sedis</taxon>
        <taxon>Lojkania</taxon>
    </lineage>
</organism>
<dbReference type="Pfam" id="PF06333">
    <property type="entry name" value="Med13_C"/>
    <property type="match status" value="1"/>
</dbReference>
<comment type="caution">
    <text evidence="16">The sequence shown here is derived from an EMBL/GenBank/DDBJ whole genome shotgun (WGS) entry which is preliminary data.</text>
</comment>
<proteinExistence type="inferred from homology"/>
<feature type="compositionally biased region" description="Polar residues" evidence="12">
    <location>
        <begin position="470"/>
        <end position="487"/>
    </location>
</feature>
<evidence type="ECO:0000256" key="11">
    <source>
        <dbReference type="RuleBase" id="RU364134"/>
    </source>
</evidence>
<dbReference type="GO" id="GO:0016592">
    <property type="term" value="C:mediator complex"/>
    <property type="evidence" value="ECO:0007669"/>
    <property type="project" value="InterPro"/>
</dbReference>
<evidence type="ECO:0000256" key="7">
    <source>
        <dbReference type="ARBA" id="ARBA00023163"/>
    </source>
</evidence>
<evidence type="ECO:0000259" key="15">
    <source>
        <dbReference type="Pfam" id="PF18296"/>
    </source>
</evidence>
<feature type="domain" description="MID" evidence="15">
    <location>
        <begin position="1060"/>
        <end position="1238"/>
    </location>
</feature>
<feature type="region of interest" description="Disordered" evidence="12">
    <location>
        <begin position="576"/>
        <end position="640"/>
    </location>
</feature>
<evidence type="ECO:0000256" key="4">
    <source>
        <dbReference type="ARBA" id="ARBA00022491"/>
    </source>
</evidence>
<evidence type="ECO:0000313" key="16">
    <source>
        <dbReference type="EMBL" id="KAF2260691.1"/>
    </source>
</evidence>
<feature type="compositionally biased region" description="Basic and acidic residues" evidence="12">
    <location>
        <begin position="413"/>
        <end position="433"/>
    </location>
</feature>
<keyword evidence="8 11" id="KW-0539">Nucleus</keyword>
<feature type="region of interest" description="Disordered" evidence="12">
    <location>
        <begin position="1390"/>
        <end position="1443"/>
    </location>
</feature>
<name>A0A9P4K2H2_9PLEO</name>
<dbReference type="GO" id="GO:0003713">
    <property type="term" value="F:transcription coactivator activity"/>
    <property type="evidence" value="ECO:0007669"/>
    <property type="project" value="TreeGrafter"/>
</dbReference>
<feature type="region of interest" description="Disordered" evidence="12">
    <location>
        <begin position="413"/>
        <end position="439"/>
    </location>
</feature>
<dbReference type="Pfam" id="PF18296">
    <property type="entry name" value="MID_MedPIWI"/>
    <property type="match status" value="1"/>
</dbReference>
<protein>
    <recommendedName>
        <fullName evidence="3 11">Mediator of RNA polymerase II transcription subunit 13</fullName>
    </recommendedName>
    <alternativeName>
        <fullName evidence="10 11">Mediator complex subunit 13</fullName>
    </alternativeName>
</protein>
<evidence type="ECO:0000256" key="8">
    <source>
        <dbReference type="ARBA" id="ARBA00023242"/>
    </source>
</evidence>
<evidence type="ECO:0000256" key="2">
    <source>
        <dbReference type="ARBA" id="ARBA00009354"/>
    </source>
</evidence>
<keyword evidence="7 11" id="KW-0804">Transcription</keyword>
<keyword evidence="4 11" id="KW-0678">Repressor</keyword>
<feature type="compositionally biased region" description="Low complexity" evidence="12">
    <location>
        <begin position="120"/>
        <end position="130"/>
    </location>
</feature>
<comment type="subunit">
    <text evidence="11">Component of the SRB8-11 complex, which itself associates with the Mediator complex.</text>
</comment>
<dbReference type="InterPro" id="IPR021643">
    <property type="entry name" value="Mediator_Med13_N"/>
</dbReference>
<feature type="region of interest" description="Disordered" evidence="12">
    <location>
        <begin position="111"/>
        <end position="130"/>
    </location>
</feature>
<feature type="domain" description="Mediator complex subunit Med13 C-terminal" evidence="13">
    <location>
        <begin position="1253"/>
        <end position="1625"/>
    </location>
</feature>
<gene>
    <name evidence="16" type="ORF">CC78DRAFT_620089</name>
</gene>
<dbReference type="Proteomes" id="UP000800093">
    <property type="component" value="Unassembled WGS sequence"/>
</dbReference>
<dbReference type="InterPro" id="IPR041285">
    <property type="entry name" value="MID_MedPIWI"/>
</dbReference>
<evidence type="ECO:0000256" key="5">
    <source>
        <dbReference type="ARBA" id="ARBA00023015"/>
    </source>
</evidence>
<evidence type="ECO:0000256" key="9">
    <source>
        <dbReference type="ARBA" id="ARBA00025661"/>
    </source>
</evidence>
<evidence type="ECO:0000256" key="12">
    <source>
        <dbReference type="SAM" id="MobiDB-lite"/>
    </source>
</evidence>
<comment type="similarity">
    <text evidence="2 11">Belongs to the Mediator complex subunit 13 family.</text>
</comment>
<dbReference type="OrthoDB" id="103819at2759"/>
<dbReference type="Pfam" id="PF11597">
    <property type="entry name" value="Med13_N"/>
    <property type="match status" value="1"/>
</dbReference>
<dbReference type="PANTHER" id="PTHR48249">
    <property type="entry name" value="MEDIATOR OF RNA POLYMERASE II TRANSCRIPTION SUBUNIT 13"/>
    <property type="match status" value="1"/>
</dbReference>
<feature type="compositionally biased region" description="Acidic residues" evidence="12">
    <location>
        <begin position="535"/>
        <end position="545"/>
    </location>
</feature>
<comment type="function">
    <text evidence="9 11">Component of the SRB8-11 complex. The SRB8-11 complex is a regulatory module of the Mediator complex which is itself involved in regulation of basal and activated RNA polymerase II-dependent transcription. The SRB8-11 complex may be involved in the transcriptional repression of a subset of genes regulated by Mediator. It may inhibit the association of the Mediator complex with RNA polymerase II to form the holoenzyme complex.</text>
</comment>
<evidence type="ECO:0000256" key="6">
    <source>
        <dbReference type="ARBA" id="ARBA00023159"/>
    </source>
</evidence>
<feature type="compositionally biased region" description="Polar residues" evidence="12">
    <location>
        <begin position="1391"/>
        <end position="1415"/>
    </location>
</feature>
<keyword evidence="6 11" id="KW-0010">Activator</keyword>
<reference evidence="17" key="1">
    <citation type="journal article" date="2020" name="Stud. Mycol.">
        <title>101 Dothideomycetes genomes: A test case for predicting lifestyles and emergence of pathogens.</title>
        <authorList>
            <person name="Haridas S."/>
            <person name="Albert R."/>
            <person name="Binder M."/>
            <person name="Bloem J."/>
            <person name="LaButti K."/>
            <person name="Salamov A."/>
            <person name="Andreopoulos B."/>
            <person name="Baker S."/>
            <person name="Barry K."/>
            <person name="Bills G."/>
            <person name="Bluhm B."/>
            <person name="Cannon C."/>
            <person name="Castanera R."/>
            <person name="Culley D."/>
            <person name="Daum C."/>
            <person name="Ezra D."/>
            <person name="Gonzalez J."/>
            <person name="Henrissat B."/>
            <person name="Kuo A."/>
            <person name="Liang C."/>
            <person name="Lipzen A."/>
            <person name="Lutzoni F."/>
            <person name="Magnuson J."/>
            <person name="Mondo S."/>
            <person name="Nolan M."/>
            <person name="Ohm R."/>
            <person name="Pangilinan J."/>
            <person name="Park H.-J."/>
            <person name="Ramirez L."/>
            <person name="Alfaro M."/>
            <person name="Sun H."/>
            <person name="Tritt A."/>
            <person name="Yoshinaga Y."/>
            <person name="Zwiers L.-H."/>
            <person name="Turgeon B."/>
            <person name="Goodwin S."/>
            <person name="Spatafora J."/>
            <person name="Crous P."/>
            <person name="Grigoriev I."/>
        </authorList>
    </citation>
    <scope>NUCLEOTIDE SEQUENCE [LARGE SCALE GENOMIC DNA]</scope>
    <source>
        <strain evidence="17">CBS 304.66</strain>
    </source>
</reference>
<evidence type="ECO:0000259" key="14">
    <source>
        <dbReference type="Pfam" id="PF11597"/>
    </source>
</evidence>
<feature type="domain" description="Mediator complex subunit Med13 N-terminal" evidence="14">
    <location>
        <begin position="1"/>
        <end position="365"/>
    </location>
</feature>
<evidence type="ECO:0000259" key="13">
    <source>
        <dbReference type="Pfam" id="PF06333"/>
    </source>
</evidence>
<keyword evidence="5 11" id="KW-0805">Transcription regulation</keyword>
<sequence length="1639" mass="179137">MEFLKNCNTNAQAIADFEAVAFRAFSVHRNPTQSSAIFDDRSPSDDLRVVEAELRRGQHLVVQDASRPWLWFFRAAPADKASQNPLDLPVLDGYHFQTEQSGLMKAFELARPPPRTAHPNAPSSASTNSPLATALKGAQAGGSRPSHPSEQQQLHDSCALYELFTSAIVASISYYLVRDHNTIALNYRTFVSEPTYQQQVYEDQSNNVETLYWLTNVNVYWLSSGFLIVSFISLPNPAIHSLLDVNVEDARTSLVGRCVRVAPNGILAQIASFDDPLDTISEDVHHRLQRKRIKIGPAEQSIGRWKSVVTRWLAWKGYSLTGLDKNTSWVKIRFPQGSPFTASSPAPYNSSRDVLWPRALCFFYEDSAKLESLPSPEGPLDWFETENSRGYRDPIDVAQEWFLGKPERDKALEARRRAKKAEEEAAKPKEENHSLLPSSPLNFRAGAYGDLQAVSGVYPTPPDGVAPGTAVSTSDHPSISGTTTSTILAPGGSNPAINLSVPHDSAVTGEQQLPATSPGFPQPFDQFNASTGNDDLFEDMDEDGYDGNGVTDADFNFFDEPDGDDMDMLDVSTVQDSKPSVAAQKTKTEKEVPPQPSPVVKEESSDPLAALENALATAGDPNEEDPEDSRMEERLTEQFSPLEKQADCVESQGLVRQTPEVLPAREPTPPLSPQFVKKKLLPSPREKAALRTPKDQTAGRHHDSVFEPVRFNQKITLSDAKYHDGRFSFLDKQATDVSVKKEKPKEISKRPASLRDLPLLTKLRYSIGVASAKGIPAVKRSDLADSDLSDTSSETSSILEEDVEDEISVVQTPHSAGLIFLGKRKLPTDGGNATPKSTTSFAESMTTDSHDIVGLQIDEAALTSFEPSPWDWSLSNAPPPIELSSNATRTYIPSFSPIVSSMPGTPTSQPDVAPDIQDEKPLSGKDTISIAQMVTDQIVSTTLDLLHENKSSGATVVTRSPPDMNWQSVVKGIFPKVWDCQVLSLIAMPDVFPELPPQAKGQTRPASRRTNEGVTPPGYYVNQVPPPYVRVRRAEILWDLLPPALPFWETLGLSPCSAPKNIVTFSIYPHSDSLKLCLENFLLNIQIAYEGCKLGNHARVSTVTEYEGGLVPCKLGSPPSTRGAFKALRDTCIQLGELLAGKHVQMQERDDGQKIDAFVIYMIDPFESSSAVWELCSAFWSLYQAYDQVRTGRAELQKPDLVLQIVPIKYIASFEEPIVLDASTYVNLAREVYDRCPPSAPSGDKTPLSIYSAPSFQLEETLPRTIPFKLNAEPPQDLLKENSYIHLGYAVSLDGVWVTAAWTDSCGKSKYVMSYNLGTRVFGEVAKEIWQTTIEILSARRVTWRVCIAKAGVMGKEELDTWMYIACCPTQLNLFITLLTVDVDPPFKFTPTASTNQPPNSNHASSSTPVSTPQAGVSPENHGLTPAATPSEPPGDPSADPDARLVDVTDESWSIILSHRLHNSNSTVEFRPCLISGLLVKRGSTPNSPSPSPLTPDPEPGPILVGVNILWVGAVGSTRNAVSPFPPSTPSSSIDSPSSVGMTTPLNNGNGNTMQTPGLGINLQNQAQERTSTSLMWTPTTSSRSTAENLLKEVLAQYRGLGTLARLRGIRGTREGCVPWHIAVARRGVEGLGKVVGRG</sequence>
<comment type="subcellular location">
    <subcellularLocation>
        <location evidence="1 11">Nucleus</location>
    </subcellularLocation>
</comment>
<evidence type="ECO:0000256" key="3">
    <source>
        <dbReference type="ARBA" id="ARBA00019618"/>
    </source>
</evidence>
<evidence type="ECO:0000313" key="17">
    <source>
        <dbReference type="Proteomes" id="UP000800093"/>
    </source>
</evidence>
<dbReference type="InterPro" id="IPR009401">
    <property type="entry name" value="Med13_C"/>
</dbReference>
<feature type="region of interest" description="Disordered" evidence="12">
    <location>
        <begin position="996"/>
        <end position="1017"/>
    </location>
</feature>
<dbReference type="InterPro" id="IPR051139">
    <property type="entry name" value="Mediator_complx_sub13"/>
</dbReference>
<keyword evidence="17" id="KW-1185">Reference proteome</keyword>
<evidence type="ECO:0000256" key="10">
    <source>
        <dbReference type="ARBA" id="ARBA00032008"/>
    </source>
</evidence>
<dbReference type="EMBL" id="ML986675">
    <property type="protein sequence ID" value="KAF2260691.1"/>
    <property type="molecule type" value="Genomic_DNA"/>
</dbReference>
<dbReference type="GO" id="GO:0045944">
    <property type="term" value="P:positive regulation of transcription by RNA polymerase II"/>
    <property type="evidence" value="ECO:0007669"/>
    <property type="project" value="TreeGrafter"/>
</dbReference>